<sequence>MLFRTQSTEDRRTDAKNQAIVDMIERTQAVIHFKPDGTITGANRNFLNAVGYKLDEITGKHHSIFVAPHLIQSEEYADFWQKLRDGQSHTAQVERFTKDGKSVWLQATYAPVFGPDRKVAQVTKIATDITKRRESLGAISQTLAQVKDGNLTCRVPKAGIDDLDTLAETLNDTFSQLAQMIVAVRDISAEVTGVIEQANVSSDNLSERTNSQAATLEQTVAALEEITTAAQSSARTLQEAETLATNAAGIAANSDAVVGQSISAMDQIKHSSEEMSKIISAIEDIAFQTNLLALNAGVEAARAGEAGRGFAVVASEVRALAHRSQEAAGEIKGLIERSSEHVSQGVKLVNSTGAELQQISKSVNEITEKTSNTASSSAEQSNTLSEINMRIGQLDNVTQQNASMVQEMAATNRQLMSNIRRMTDEITRFQTSGSGQGAGTSNANIPTYIRAVR</sequence>
<dbReference type="InterPro" id="IPR013656">
    <property type="entry name" value="PAS_4"/>
</dbReference>
<dbReference type="SUPFAM" id="SSF58104">
    <property type="entry name" value="Methyl-accepting chemotaxis protein (MCP) signaling domain"/>
    <property type="match status" value="1"/>
</dbReference>
<dbReference type="PRINTS" id="PR00260">
    <property type="entry name" value="CHEMTRNSDUCR"/>
</dbReference>
<evidence type="ECO:0000313" key="10">
    <source>
        <dbReference type="Proteomes" id="UP001440612"/>
    </source>
</evidence>
<dbReference type="NCBIfam" id="TIGR00229">
    <property type="entry name" value="sensory_box"/>
    <property type="match status" value="1"/>
</dbReference>
<dbReference type="CDD" id="cd11386">
    <property type="entry name" value="MCP_signal"/>
    <property type="match status" value="1"/>
</dbReference>
<dbReference type="Pfam" id="PF00672">
    <property type="entry name" value="HAMP"/>
    <property type="match status" value="1"/>
</dbReference>
<evidence type="ECO:0000259" key="6">
    <source>
        <dbReference type="PROSITE" id="PS50111"/>
    </source>
</evidence>
<feature type="coiled-coil region" evidence="4">
    <location>
        <begin position="394"/>
        <end position="425"/>
    </location>
</feature>
<dbReference type="PROSITE" id="PS50113">
    <property type="entry name" value="PAC"/>
    <property type="match status" value="1"/>
</dbReference>
<feature type="domain" description="PAC" evidence="7">
    <location>
        <begin position="89"/>
        <end position="141"/>
    </location>
</feature>
<accession>A0ABZ2UZY3</accession>
<protein>
    <submittedName>
        <fullName evidence="9">Methyl-accepting chemotaxis protein</fullName>
    </submittedName>
</protein>
<dbReference type="RefSeq" id="WP_341365872.1">
    <property type="nucleotide sequence ID" value="NZ_CP150951.2"/>
</dbReference>
<dbReference type="InterPro" id="IPR035965">
    <property type="entry name" value="PAS-like_dom_sf"/>
</dbReference>
<dbReference type="InterPro" id="IPR000014">
    <property type="entry name" value="PAS"/>
</dbReference>
<dbReference type="InterPro" id="IPR004090">
    <property type="entry name" value="Chemotax_Me-accpt_rcpt"/>
</dbReference>
<evidence type="ECO:0000256" key="5">
    <source>
        <dbReference type="SAM" id="MobiDB-lite"/>
    </source>
</evidence>
<dbReference type="InterPro" id="IPR003660">
    <property type="entry name" value="HAMP_dom"/>
</dbReference>
<name>A0ABZ2UZY3_9RHOB</name>
<evidence type="ECO:0000259" key="7">
    <source>
        <dbReference type="PROSITE" id="PS50113"/>
    </source>
</evidence>
<feature type="region of interest" description="Disordered" evidence="5">
    <location>
        <begin position="430"/>
        <end position="453"/>
    </location>
</feature>
<dbReference type="InterPro" id="IPR051310">
    <property type="entry name" value="MCP_chemotaxis"/>
</dbReference>
<dbReference type="SMART" id="SM00283">
    <property type="entry name" value="MA"/>
    <property type="match status" value="1"/>
</dbReference>
<feature type="domain" description="HAMP" evidence="8">
    <location>
        <begin position="136"/>
        <end position="182"/>
    </location>
</feature>
<evidence type="ECO:0000313" key="9">
    <source>
        <dbReference type="EMBL" id="WZC47752.1"/>
    </source>
</evidence>
<dbReference type="EMBL" id="CP150951">
    <property type="protein sequence ID" value="WZC47752.1"/>
    <property type="molecule type" value="Genomic_DNA"/>
</dbReference>
<dbReference type="PROSITE" id="PS50885">
    <property type="entry name" value="HAMP"/>
    <property type="match status" value="1"/>
</dbReference>
<organism evidence="9 10">
    <name type="scientific">Yoonia phaeophyticola</name>
    <dbReference type="NCBI Taxonomy" id="3137369"/>
    <lineage>
        <taxon>Bacteria</taxon>
        <taxon>Pseudomonadati</taxon>
        <taxon>Pseudomonadota</taxon>
        <taxon>Alphaproteobacteria</taxon>
        <taxon>Rhodobacterales</taxon>
        <taxon>Paracoccaceae</taxon>
        <taxon>Yoonia</taxon>
    </lineage>
</organism>
<dbReference type="InterPro" id="IPR000700">
    <property type="entry name" value="PAS-assoc_C"/>
</dbReference>
<reference evidence="10" key="1">
    <citation type="submission" date="2024-04" db="EMBL/GenBank/DDBJ databases">
        <title>Phylogenomic analyses of a clade within the roseobacter group suggest taxonomic reassignments of species of the genera Aestuariivita, Citreicella, Loktanella, Nautella, Pelagibaca, Ruegeria, Thalassobius, Thiobacimonas and Tropicibacter, and the proposal o.</title>
        <authorList>
            <person name="Jeon C.O."/>
        </authorList>
    </citation>
    <scope>NUCLEOTIDE SEQUENCE [LARGE SCALE GENOMIC DNA]</scope>
    <source>
        <strain evidence="10">BS5-3</strain>
    </source>
</reference>
<dbReference type="Pfam" id="PF08448">
    <property type="entry name" value="PAS_4"/>
    <property type="match status" value="1"/>
</dbReference>
<evidence type="ECO:0000256" key="4">
    <source>
        <dbReference type="SAM" id="Coils"/>
    </source>
</evidence>
<keyword evidence="3" id="KW-0807">Transducer</keyword>
<dbReference type="SUPFAM" id="SSF55785">
    <property type="entry name" value="PYP-like sensor domain (PAS domain)"/>
    <property type="match status" value="1"/>
</dbReference>
<dbReference type="PANTHER" id="PTHR43531">
    <property type="entry name" value="PROTEIN ICFG"/>
    <property type="match status" value="1"/>
</dbReference>
<feature type="domain" description="Methyl-accepting transducer" evidence="6">
    <location>
        <begin position="187"/>
        <end position="416"/>
    </location>
</feature>
<gene>
    <name evidence="9" type="ORF">AABB29_12640</name>
</gene>
<evidence type="ECO:0000256" key="3">
    <source>
        <dbReference type="PROSITE-ProRule" id="PRU00284"/>
    </source>
</evidence>
<keyword evidence="1" id="KW-0145">Chemotaxis</keyword>
<dbReference type="Gene3D" id="1.10.287.950">
    <property type="entry name" value="Methyl-accepting chemotaxis protein"/>
    <property type="match status" value="1"/>
</dbReference>
<dbReference type="Proteomes" id="UP001440612">
    <property type="component" value="Chromosome"/>
</dbReference>
<dbReference type="Gene3D" id="3.30.450.20">
    <property type="entry name" value="PAS domain"/>
    <property type="match status" value="1"/>
</dbReference>
<proteinExistence type="inferred from homology"/>
<evidence type="ECO:0000256" key="2">
    <source>
        <dbReference type="ARBA" id="ARBA00029447"/>
    </source>
</evidence>
<dbReference type="PROSITE" id="PS50111">
    <property type="entry name" value="CHEMOTAXIS_TRANSDUC_2"/>
    <property type="match status" value="1"/>
</dbReference>
<dbReference type="InterPro" id="IPR004089">
    <property type="entry name" value="MCPsignal_dom"/>
</dbReference>
<evidence type="ECO:0000259" key="8">
    <source>
        <dbReference type="PROSITE" id="PS50885"/>
    </source>
</evidence>
<comment type="similarity">
    <text evidence="2">Belongs to the methyl-accepting chemotaxis (MCP) protein family.</text>
</comment>
<keyword evidence="4" id="KW-0175">Coiled coil</keyword>
<evidence type="ECO:0000256" key="1">
    <source>
        <dbReference type="ARBA" id="ARBA00022500"/>
    </source>
</evidence>
<dbReference type="CDD" id="cd00130">
    <property type="entry name" value="PAS"/>
    <property type="match status" value="1"/>
</dbReference>
<keyword evidence="10" id="KW-1185">Reference proteome</keyword>
<dbReference type="Pfam" id="PF00015">
    <property type="entry name" value="MCPsignal"/>
    <property type="match status" value="1"/>
</dbReference>
<dbReference type="PANTHER" id="PTHR43531:SF11">
    <property type="entry name" value="METHYL-ACCEPTING CHEMOTAXIS PROTEIN 3"/>
    <property type="match status" value="1"/>
</dbReference>